<dbReference type="Pfam" id="PF18454">
    <property type="entry name" value="Mtd_N"/>
    <property type="match status" value="1"/>
</dbReference>
<name>A0A225SZT1_9BURK</name>
<feature type="domain" description="Major tropism determinant N-terminal" evidence="1">
    <location>
        <begin position="6"/>
        <end position="41"/>
    </location>
</feature>
<dbReference type="Gene3D" id="2.10.10.30">
    <property type="match status" value="1"/>
</dbReference>
<protein>
    <recommendedName>
        <fullName evidence="1">Major tropism determinant N-terminal domain-containing protein</fullName>
    </recommendedName>
</protein>
<sequence>MATVLKLRGGTTDEHNVFTGSAREVTVNTDDNSLRVHDGVTPGGNPVGSATLQWVTNSLSPLYVNATTFNLAGNRTAEFHVGRRVQFNVTAGTAYGTIVSSAYSTLTTIVMRMDGSSALDSGLSRAYLSILRADNIAAPDTALNAVPLITGLSGTFNAGTPTTKFDVTASRVTTISTTGKTKTYTGVGTKTVDITIQGLGGRDQAGAFAAYAEPNLFYVPNGSGGLSVVASMNNFATGPTGYTEFAPIMNHKLNGSAQFYQGMLVANKFTFNAQQIIANLVTGAFPTTASYANFVPSKAATVISLTSLAFEGGGTAASAFLNLSHLSASALISIPVYASTGTKYALIFTQALPVTTALAIYYGYSNPSGPQAYQQTVSILGWETGF</sequence>
<reference evidence="2 3" key="1">
    <citation type="journal article" date="2010" name="Int. J. Syst. Evol. Microbiol.">
        <title>Reclassification of Herbaspirillum putei as a later heterotypic synonym of Herbaspirillum huttiense, with the description of H. huttiense subsp. huttiense subsp. nov. and H. huttiense subsp. putei subsp. nov., comb. nov., and description of Herbaspirillum aquaticum sp. nov.</title>
        <authorList>
            <person name="Dobritsa A.P."/>
            <person name="Reddy M.C."/>
            <person name="Samadpour M."/>
        </authorList>
    </citation>
    <scope>NUCLEOTIDE SEQUENCE [LARGE SCALE GENOMIC DNA]</scope>
    <source>
        <strain evidence="2 3">IEH 4430</strain>
    </source>
</reference>
<accession>A0A225SZT1</accession>
<proteinExistence type="predicted"/>
<dbReference type="AlphaFoldDB" id="A0A225SZT1"/>
<keyword evidence="3" id="KW-1185">Reference proteome</keyword>
<evidence type="ECO:0000313" key="2">
    <source>
        <dbReference type="EMBL" id="OWY35307.1"/>
    </source>
</evidence>
<evidence type="ECO:0000259" key="1">
    <source>
        <dbReference type="Pfam" id="PF18454"/>
    </source>
</evidence>
<dbReference type="Proteomes" id="UP000214747">
    <property type="component" value="Unassembled WGS sequence"/>
</dbReference>
<gene>
    <name evidence="2" type="ORF">CEJ45_08520</name>
</gene>
<comment type="caution">
    <text evidence="2">The sequence shown here is derived from an EMBL/GenBank/DDBJ whole genome shotgun (WGS) entry which is preliminary data.</text>
</comment>
<organism evidence="2 3">
    <name type="scientific">Herbaspirillum aquaticum</name>
    <dbReference type="NCBI Taxonomy" id="568783"/>
    <lineage>
        <taxon>Bacteria</taxon>
        <taxon>Pseudomonadati</taxon>
        <taxon>Pseudomonadota</taxon>
        <taxon>Betaproteobacteria</taxon>
        <taxon>Burkholderiales</taxon>
        <taxon>Oxalobacteraceae</taxon>
        <taxon>Herbaspirillum</taxon>
    </lineage>
</organism>
<dbReference type="RefSeq" id="WP_088754722.1">
    <property type="nucleotide sequence ID" value="NZ_NJGV01000006.1"/>
</dbReference>
<evidence type="ECO:0000313" key="3">
    <source>
        <dbReference type="Proteomes" id="UP000214747"/>
    </source>
</evidence>
<dbReference type="EMBL" id="NJGV01000006">
    <property type="protein sequence ID" value="OWY35307.1"/>
    <property type="molecule type" value="Genomic_DNA"/>
</dbReference>
<dbReference type="InterPro" id="IPR041352">
    <property type="entry name" value="Mtd_N"/>
</dbReference>